<evidence type="ECO:0000256" key="1">
    <source>
        <dbReference type="SAM" id="Phobius"/>
    </source>
</evidence>
<accession>A0A0A3IAB0</accession>
<feature type="transmembrane region" description="Helical" evidence="1">
    <location>
        <begin position="92"/>
        <end position="111"/>
    </location>
</feature>
<name>A0A0A3IAB0_9BACI</name>
<feature type="transmembrane region" description="Helical" evidence="1">
    <location>
        <begin position="55"/>
        <end position="77"/>
    </location>
</feature>
<evidence type="ECO:0000313" key="2">
    <source>
        <dbReference type="EMBL" id="KGR81674.1"/>
    </source>
</evidence>
<keyword evidence="1" id="KW-0472">Membrane</keyword>
<gene>
    <name evidence="2" type="ORF">CD32_20215</name>
</gene>
<dbReference type="EMBL" id="JPVP01000060">
    <property type="protein sequence ID" value="KGR81674.1"/>
    <property type="molecule type" value="Genomic_DNA"/>
</dbReference>
<keyword evidence="1" id="KW-1133">Transmembrane helix</keyword>
<comment type="caution">
    <text evidence="2">The sequence shown here is derived from an EMBL/GenBank/DDBJ whole genome shotgun (WGS) entry which is preliminary data.</text>
</comment>
<keyword evidence="3" id="KW-1185">Reference proteome</keyword>
<proteinExistence type="predicted"/>
<organism evidence="2 3">
    <name type="scientific">Lysinibacillus odysseyi 34hs-1 = NBRC 100172</name>
    <dbReference type="NCBI Taxonomy" id="1220589"/>
    <lineage>
        <taxon>Bacteria</taxon>
        <taxon>Bacillati</taxon>
        <taxon>Bacillota</taxon>
        <taxon>Bacilli</taxon>
        <taxon>Bacillales</taxon>
        <taxon>Bacillaceae</taxon>
        <taxon>Lysinibacillus</taxon>
    </lineage>
</organism>
<feature type="transmembrane region" description="Helical" evidence="1">
    <location>
        <begin position="29"/>
        <end position="48"/>
    </location>
</feature>
<reference evidence="2 3" key="1">
    <citation type="submission" date="2014-02" db="EMBL/GenBank/DDBJ databases">
        <title>Draft genome sequence of Lysinibacillus odysseyi NBRC 100172.</title>
        <authorList>
            <person name="Zhang F."/>
            <person name="Wang G."/>
            <person name="Zhang L."/>
        </authorList>
    </citation>
    <scope>NUCLEOTIDE SEQUENCE [LARGE SCALE GENOMIC DNA]</scope>
    <source>
        <strain evidence="2 3">NBRC 100172</strain>
    </source>
</reference>
<dbReference type="RefSeq" id="WP_036158344.1">
    <property type="nucleotide sequence ID" value="NZ_AVCX01000001.1"/>
</dbReference>
<dbReference type="AlphaFoldDB" id="A0A0A3IAB0"/>
<evidence type="ECO:0000313" key="3">
    <source>
        <dbReference type="Proteomes" id="UP000030437"/>
    </source>
</evidence>
<dbReference type="Proteomes" id="UP000030437">
    <property type="component" value="Unassembled WGS sequence"/>
</dbReference>
<sequence>MKNSLIVLIVILIVGSANVIHFSYFSISTIHSMLPLIFVGLIAVWLYSKKGKEHAIYMTSFLALFILMIFGRVYWVLNEITVEMAAGYVSRMYIVFTIAMICLSGAVWLGYNHYFTKGSR</sequence>
<protein>
    <submittedName>
        <fullName evidence="2">Uncharacterized protein</fullName>
    </submittedName>
</protein>
<keyword evidence="1" id="KW-0812">Transmembrane</keyword>